<dbReference type="EC" id="2.1.1.72" evidence="2"/>
<dbReference type="Pfam" id="PF02384">
    <property type="entry name" value="N6_Mtase"/>
    <property type="match status" value="1"/>
</dbReference>
<dbReference type="PANTHER" id="PTHR33841">
    <property type="entry name" value="DNA METHYLTRANSFERASE YEEA-RELATED"/>
    <property type="match status" value="1"/>
</dbReference>
<dbReference type="InterPro" id="IPR029063">
    <property type="entry name" value="SAM-dependent_MTases_sf"/>
</dbReference>
<dbReference type="GO" id="GO:0032259">
    <property type="term" value="P:methylation"/>
    <property type="evidence" value="ECO:0007669"/>
    <property type="project" value="UniProtKB-KW"/>
</dbReference>
<dbReference type="PRINTS" id="PR00507">
    <property type="entry name" value="N12N6MTFRASE"/>
</dbReference>
<evidence type="ECO:0000259" key="6">
    <source>
        <dbReference type="Pfam" id="PF02384"/>
    </source>
</evidence>
<sequence length="423" mass="47738">MNRFITHNQYLRTLIETMSSTQNTQDVYDAVNLDTIDGVLRNYLSKEEIHSEGSFFTGQKLATLTVDSLIRPLNFHSIVLDPTCGTGNLLIECSRRLDIKDNLSATLIKWGEVLYGYDIHSTFIESCKLRLVLEALLRGCKLDCSLEEALSFFKNIQLKNTMDVQSDEVKSVTHLIMNPPFTLWPSPESGVWKKGKVNAAGIVFDHYIEMINSDCCISAILPDVLRSGSRYSNFRSKIGQNLSGKCTVWGRFNRQADVDVFILSGLKVDKQGIVKWNKTISSTVVLADKFDVCIGPLVHYRDPEIGCEYPYLHAKNVVNWSEINKIDETRRFKGRVIAPPFVVVKRTSSPSDLYRAAAAIINISTQAVAVENHLIVLKPKSGQLKDCRKILEYLASDFVNEYLNQNIRLRHLTVNAIKSIPIC</sequence>
<comment type="catalytic activity">
    <reaction evidence="5">
        <text>a 2'-deoxyadenosine in DNA + S-adenosyl-L-methionine = an N(6)-methyl-2'-deoxyadenosine in DNA + S-adenosyl-L-homocysteine + H(+)</text>
        <dbReference type="Rhea" id="RHEA:15197"/>
        <dbReference type="Rhea" id="RHEA-COMP:12418"/>
        <dbReference type="Rhea" id="RHEA-COMP:12419"/>
        <dbReference type="ChEBI" id="CHEBI:15378"/>
        <dbReference type="ChEBI" id="CHEBI:57856"/>
        <dbReference type="ChEBI" id="CHEBI:59789"/>
        <dbReference type="ChEBI" id="CHEBI:90615"/>
        <dbReference type="ChEBI" id="CHEBI:90616"/>
        <dbReference type="EC" id="2.1.1.72"/>
    </reaction>
</comment>
<evidence type="ECO:0000313" key="8">
    <source>
        <dbReference type="Proteomes" id="UP000231094"/>
    </source>
</evidence>
<gene>
    <name evidence="7" type="ORF">BHC47_05015</name>
</gene>
<evidence type="ECO:0000256" key="4">
    <source>
        <dbReference type="ARBA" id="ARBA00022679"/>
    </source>
</evidence>
<dbReference type="EMBL" id="MEIV01000051">
    <property type="protein sequence ID" value="PIT62454.1"/>
    <property type="molecule type" value="Genomic_DNA"/>
</dbReference>
<comment type="similarity">
    <text evidence="1">Belongs to the N(4)/N(6)-methyltransferase family.</text>
</comment>
<keyword evidence="3 7" id="KW-0489">Methyltransferase</keyword>
<evidence type="ECO:0000256" key="5">
    <source>
        <dbReference type="ARBA" id="ARBA00047942"/>
    </source>
</evidence>
<evidence type="ECO:0000313" key="7">
    <source>
        <dbReference type="EMBL" id="PIT62454.1"/>
    </source>
</evidence>
<dbReference type="InterPro" id="IPR050953">
    <property type="entry name" value="N4_N6_ade-DNA_methylase"/>
</dbReference>
<evidence type="ECO:0000256" key="2">
    <source>
        <dbReference type="ARBA" id="ARBA00011900"/>
    </source>
</evidence>
<dbReference type="InterPro" id="IPR003356">
    <property type="entry name" value="DNA_methylase_A-5"/>
</dbReference>
<dbReference type="SUPFAM" id="SSF53335">
    <property type="entry name" value="S-adenosyl-L-methionine-dependent methyltransferases"/>
    <property type="match status" value="1"/>
</dbReference>
<evidence type="ECO:0000256" key="1">
    <source>
        <dbReference type="ARBA" id="ARBA00006594"/>
    </source>
</evidence>
<dbReference type="AlphaFoldDB" id="A0A2N9Y487"/>
<reference evidence="7 8" key="1">
    <citation type="journal article" date="2017" name="MBio">
        <title>Type VI secretion-mediated competition in the bee gut microbiome.</title>
        <authorList>
            <person name="Steele M.I."/>
            <person name="Kwong W.K."/>
            <person name="Powell J.E."/>
            <person name="Whiteley M."/>
            <person name="Moran N.A."/>
        </authorList>
    </citation>
    <scope>NUCLEOTIDE SEQUENCE [LARGE SCALE GENOMIC DNA]</scope>
    <source>
        <strain evidence="7 8">PEB0171</strain>
    </source>
</reference>
<organism evidence="7 8">
    <name type="scientific">Snodgrassella alvi</name>
    <dbReference type="NCBI Taxonomy" id="1196083"/>
    <lineage>
        <taxon>Bacteria</taxon>
        <taxon>Pseudomonadati</taxon>
        <taxon>Pseudomonadota</taxon>
        <taxon>Betaproteobacteria</taxon>
        <taxon>Neisseriales</taxon>
        <taxon>Neisseriaceae</taxon>
        <taxon>Snodgrassella</taxon>
    </lineage>
</organism>
<keyword evidence="4" id="KW-0808">Transferase</keyword>
<dbReference type="PANTHER" id="PTHR33841:SF1">
    <property type="entry name" value="DNA METHYLTRANSFERASE A"/>
    <property type="match status" value="1"/>
</dbReference>
<protein>
    <recommendedName>
        <fullName evidence="2">site-specific DNA-methyltransferase (adenine-specific)</fullName>
        <ecNumber evidence="2">2.1.1.72</ecNumber>
    </recommendedName>
</protein>
<dbReference type="Proteomes" id="UP000231094">
    <property type="component" value="Unassembled WGS sequence"/>
</dbReference>
<comment type="caution">
    <text evidence="7">The sequence shown here is derived from an EMBL/GenBank/DDBJ whole genome shotgun (WGS) entry which is preliminary data.</text>
</comment>
<feature type="domain" description="DNA methylase adenine-specific" evidence="6">
    <location>
        <begin position="40"/>
        <end position="182"/>
    </location>
</feature>
<dbReference type="GO" id="GO:0009007">
    <property type="term" value="F:site-specific DNA-methyltransferase (adenine-specific) activity"/>
    <property type="evidence" value="ECO:0007669"/>
    <property type="project" value="UniProtKB-EC"/>
</dbReference>
<proteinExistence type="inferred from homology"/>
<dbReference type="GO" id="GO:0003677">
    <property type="term" value="F:DNA binding"/>
    <property type="evidence" value="ECO:0007669"/>
    <property type="project" value="InterPro"/>
</dbReference>
<accession>A0A2N9Y487</accession>
<name>A0A2N9Y487_9NEIS</name>
<dbReference type="GO" id="GO:0008170">
    <property type="term" value="F:N-methyltransferase activity"/>
    <property type="evidence" value="ECO:0007669"/>
    <property type="project" value="InterPro"/>
</dbReference>
<dbReference type="Gene3D" id="3.40.50.150">
    <property type="entry name" value="Vaccinia Virus protein VP39"/>
    <property type="match status" value="1"/>
</dbReference>
<evidence type="ECO:0000256" key="3">
    <source>
        <dbReference type="ARBA" id="ARBA00022603"/>
    </source>
</evidence>